<evidence type="ECO:0000256" key="1">
    <source>
        <dbReference type="SAM" id="MobiDB-lite"/>
    </source>
</evidence>
<dbReference type="AlphaFoldDB" id="K8EA15"/>
<dbReference type="KEGG" id="bpg:Bathy01g03080"/>
<feature type="compositionally biased region" description="Acidic residues" evidence="1">
    <location>
        <begin position="71"/>
        <end position="87"/>
    </location>
</feature>
<proteinExistence type="predicted"/>
<dbReference type="EMBL" id="FO082278">
    <property type="protein sequence ID" value="CCO14504.1"/>
    <property type="molecule type" value="Genomic_DNA"/>
</dbReference>
<protein>
    <submittedName>
        <fullName evidence="2">Unnamed protein product</fullName>
    </submittedName>
</protein>
<dbReference type="RefSeq" id="XP_007515625.1">
    <property type="nucleotide sequence ID" value="XM_007515563.1"/>
</dbReference>
<gene>
    <name evidence="2" type="ORF">Bathy01g03080</name>
</gene>
<name>K8EA15_9CHLO</name>
<accession>K8EA15</accession>
<feature type="region of interest" description="Disordered" evidence="1">
    <location>
        <begin position="64"/>
        <end position="95"/>
    </location>
</feature>
<evidence type="ECO:0000313" key="2">
    <source>
        <dbReference type="EMBL" id="CCO14504.1"/>
    </source>
</evidence>
<sequence length="272" mass="31027">MVKVRLKSPSELKKIEEFLADAATDKALEAKATYTDQIQQNMMSFQLIRMCESVTETLSKNVLVSGREPRADDDDEEEEDVQEDEEDLRVKEEKRLKELTCDPELDELENEVAELTEKVGEQRLTGPARVLQNLENRLKDERVEIEAKKNNNNNEENEEGKEDEENNKNILAAANISEEELKETKKKLEKSLAAMPVAKERLQKALEKLARLTNEIDNQRTRAPPGTIERAIDAAPVLGFDDDVTTEEAVALRAKNETRRRLARELKPLGRC</sequence>
<feature type="compositionally biased region" description="Acidic residues" evidence="1">
    <location>
        <begin position="155"/>
        <end position="165"/>
    </location>
</feature>
<reference evidence="2 3" key="1">
    <citation type="submission" date="2011-10" db="EMBL/GenBank/DDBJ databases">
        <authorList>
            <person name="Genoscope - CEA"/>
        </authorList>
    </citation>
    <scope>NUCLEOTIDE SEQUENCE [LARGE SCALE GENOMIC DNA]</scope>
    <source>
        <strain evidence="2 3">RCC 1105</strain>
    </source>
</reference>
<organism evidence="2 3">
    <name type="scientific">Bathycoccus prasinos</name>
    <dbReference type="NCBI Taxonomy" id="41875"/>
    <lineage>
        <taxon>Eukaryota</taxon>
        <taxon>Viridiplantae</taxon>
        <taxon>Chlorophyta</taxon>
        <taxon>Mamiellophyceae</taxon>
        <taxon>Mamiellales</taxon>
        <taxon>Bathycoccaceae</taxon>
        <taxon>Bathycoccus</taxon>
    </lineage>
</organism>
<dbReference type="OrthoDB" id="10356298at2759"/>
<keyword evidence="3" id="KW-1185">Reference proteome</keyword>
<dbReference type="Proteomes" id="UP000198341">
    <property type="component" value="Chromosome 1"/>
</dbReference>
<evidence type="ECO:0000313" key="3">
    <source>
        <dbReference type="Proteomes" id="UP000198341"/>
    </source>
</evidence>
<dbReference type="eggNOG" id="ENOG502SZ9X">
    <property type="taxonomic scope" value="Eukaryota"/>
</dbReference>
<feature type="region of interest" description="Disordered" evidence="1">
    <location>
        <begin position="142"/>
        <end position="167"/>
    </location>
</feature>
<dbReference type="GeneID" id="19018043"/>